<feature type="domain" description="DUF2828" evidence="2">
    <location>
        <begin position="49"/>
        <end position="460"/>
    </location>
</feature>
<evidence type="ECO:0000259" key="3">
    <source>
        <dbReference type="Pfam" id="PF25043"/>
    </source>
</evidence>
<evidence type="ECO:0000259" key="2">
    <source>
        <dbReference type="Pfam" id="PF11443"/>
    </source>
</evidence>
<feature type="domain" description="DUF7788" evidence="3">
    <location>
        <begin position="463"/>
        <end position="636"/>
    </location>
</feature>
<accession>A0AAD5VJC4</accession>
<sequence length="637" mass="72115">MSSAAFSSQICTLPFLPELFDHNFLKSLLPVTNDEEKFEWVNRSVDASVTGGPSDSATLEAFESLNVRSNKSLCHLDALLHDSWSEDPGLTLRIIWNLRSIRDGKGEKELFYRAFGWLYEHHPMTAISNLHMIVAPICQTSRGHLLPHGYWKDLLNILALVTCDELVDFHSRPSNFLRTYTPKNTSSLAEDEAQKDQTRRHKTEKHHRHHSRLLEKLAISKYRALYIGVARLFAVRLRKDIRALDQLRSLDPNSEREQYRAIHQTISLAGKWAPTPGGSHDRVTNISTAICQLLFSPNENAGSDAIGPLPSIAPHPIPGDASNCTIYRSYYQRWILKPLRETLACPEPLMSANRWNEIQYSRVPSLCMARNREHFVLHDPEGFHLHLAQVQSKKRKFSATSFLPHELVAEAADVQKAWDAVEEEDYPKVAAFKRSIADQQLDHNEMRWWKLLSRLGGTGSFPNTIAVYALSESTVSLPEYDKTNVNPTFPSIALSLVLAFLAKPPFDSGFITLSETPTFVRLEGIRESSCLSDLVNDVLSLKVGGTPDLQAVFLRVLLPLAKEHNVPNKDMIKRVYIFSDMQFDHAAGIFTGPWWLNTTPEADRASRWEKIYSGSIVKAFENAGYDVPEIVFWDMTG</sequence>
<organism evidence="4 5">
    <name type="scientific">Leucocoprinus birnbaumii</name>
    <dbReference type="NCBI Taxonomy" id="56174"/>
    <lineage>
        <taxon>Eukaryota</taxon>
        <taxon>Fungi</taxon>
        <taxon>Dikarya</taxon>
        <taxon>Basidiomycota</taxon>
        <taxon>Agaricomycotina</taxon>
        <taxon>Agaricomycetes</taxon>
        <taxon>Agaricomycetidae</taxon>
        <taxon>Agaricales</taxon>
        <taxon>Agaricineae</taxon>
        <taxon>Agaricaceae</taxon>
        <taxon>Leucocoprinus</taxon>
    </lineage>
</organism>
<dbReference type="InterPro" id="IPR011205">
    <property type="entry name" value="UCP015417_vWA"/>
</dbReference>
<dbReference type="Pfam" id="PF11443">
    <property type="entry name" value="DUF2828"/>
    <property type="match status" value="1"/>
</dbReference>
<proteinExistence type="predicted"/>
<dbReference type="EMBL" id="JANIEX010001214">
    <property type="protein sequence ID" value="KAJ3560218.1"/>
    <property type="molecule type" value="Genomic_DNA"/>
</dbReference>
<dbReference type="PIRSF" id="PIRSF015417">
    <property type="entry name" value="T31B5_30_vWA"/>
    <property type="match status" value="1"/>
</dbReference>
<dbReference type="InterPro" id="IPR058580">
    <property type="entry name" value="DUF2828"/>
</dbReference>
<comment type="caution">
    <text evidence="4">The sequence shown here is derived from an EMBL/GenBank/DDBJ whole genome shotgun (WGS) entry which is preliminary data.</text>
</comment>
<dbReference type="PANTHER" id="PTHR31373">
    <property type="entry name" value="OS06G0652100 PROTEIN"/>
    <property type="match status" value="1"/>
</dbReference>
<dbReference type="Proteomes" id="UP001213000">
    <property type="component" value="Unassembled WGS sequence"/>
</dbReference>
<dbReference type="AlphaFoldDB" id="A0AAD5VJC4"/>
<reference evidence="4" key="1">
    <citation type="submission" date="2022-07" db="EMBL/GenBank/DDBJ databases">
        <title>Genome Sequence of Leucocoprinus birnbaumii.</title>
        <authorList>
            <person name="Buettner E."/>
        </authorList>
    </citation>
    <scope>NUCLEOTIDE SEQUENCE</scope>
    <source>
        <strain evidence="4">VT141</strain>
    </source>
</reference>
<gene>
    <name evidence="4" type="ORF">NP233_g10982</name>
</gene>
<evidence type="ECO:0000313" key="4">
    <source>
        <dbReference type="EMBL" id="KAJ3560218.1"/>
    </source>
</evidence>
<keyword evidence="5" id="KW-1185">Reference proteome</keyword>
<name>A0AAD5VJC4_9AGAR</name>
<protein>
    <submittedName>
        <fullName evidence="4">Uncharacterized protein</fullName>
    </submittedName>
</protein>
<dbReference type="PANTHER" id="PTHR31373:SF27">
    <property type="entry name" value="TROVE DOMAIN-CONTAINING PROTEIN"/>
    <property type="match status" value="1"/>
</dbReference>
<evidence type="ECO:0000313" key="5">
    <source>
        <dbReference type="Proteomes" id="UP001213000"/>
    </source>
</evidence>
<dbReference type="Pfam" id="PF25043">
    <property type="entry name" value="DUF7788"/>
    <property type="match status" value="1"/>
</dbReference>
<evidence type="ECO:0000256" key="1">
    <source>
        <dbReference type="SAM" id="MobiDB-lite"/>
    </source>
</evidence>
<feature type="region of interest" description="Disordered" evidence="1">
    <location>
        <begin position="180"/>
        <end position="210"/>
    </location>
</feature>
<dbReference type="InterPro" id="IPR056690">
    <property type="entry name" value="DUF7788"/>
</dbReference>
<feature type="compositionally biased region" description="Basic residues" evidence="1">
    <location>
        <begin position="198"/>
        <end position="210"/>
    </location>
</feature>